<dbReference type="Pfam" id="PF06719">
    <property type="entry name" value="AraC_N"/>
    <property type="match status" value="1"/>
</dbReference>
<dbReference type="Gene3D" id="1.10.10.60">
    <property type="entry name" value="Homeodomain-like"/>
    <property type="match status" value="2"/>
</dbReference>
<accession>A0A1H3TVN2</accession>
<keyword evidence="1" id="KW-0805">Transcription regulation</keyword>
<evidence type="ECO:0000313" key="4">
    <source>
        <dbReference type="EMBL" id="SDZ53299.1"/>
    </source>
</evidence>
<evidence type="ECO:0000256" key="1">
    <source>
        <dbReference type="ARBA" id="ARBA00023015"/>
    </source>
</evidence>
<evidence type="ECO:0000259" key="3">
    <source>
        <dbReference type="PROSITE" id="PS01124"/>
    </source>
</evidence>
<keyword evidence="4" id="KW-0238">DNA-binding</keyword>
<dbReference type="AlphaFoldDB" id="A0A1H3TVN2"/>
<dbReference type="GO" id="GO:0003700">
    <property type="term" value="F:DNA-binding transcription factor activity"/>
    <property type="evidence" value="ECO:0007669"/>
    <property type="project" value="InterPro"/>
</dbReference>
<gene>
    <name evidence="4" type="ORF">SAMN05421736_11619</name>
</gene>
<dbReference type="PROSITE" id="PS01124">
    <property type="entry name" value="HTH_ARAC_FAMILY_2"/>
    <property type="match status" value="1"/>
</dbReference>
<keyword evidence="5" id="KW-1185">Reference proteome</keyword>
<name>A0A1H3TVN2_9BACI</name>
<feature type="domain" description="HTH araC/xylS-type" evidence="3">
    <location>
        <begin position="199"/>
        <end position="297"/>
    </location>
</feature>
<dbReference type="PANTHER" id="PTHR43436:SF1">
    <property type="entry name" value="TRANSCRIPTIONAL REGULATORY PROTEIN"/>
    <property type="match status" value="1"/>
</dbReference>
<sequence length="301" mass="34320">MLMTHDNNEKLNMLSQYIEQISRSDGIYSTDIPPLKFIRASEPTAPIHQVHEPALCVVTQGSKIVTLGKERYQYGASHYLVVSMDLPISGEVIEATSDSPYLCLRLDFKLGEIIDLLKAGDLKTNRKGKPRRGLYVNKMDNVMLLDAVLRLVQLLDSPKDIEFLAPLVIREILYRLLQDENGDIIWQLAIADSYTHRIAEVIEILKADYAQPLRIEELASKARMSLSSLHYYFKQVTGLSPLQYQKQLRLQKARQLMLLEMEDAASAGFQVGYESPSQFSREYSRLFGLPPKKDINKLRGF</sequence>
<dbReference type="SMART" id="SM00342">
    <property type="entry name" value="HTH_ARAC"/>
    <property type="match status" value="1"/>
</dbReference>
<evidence type="ECO:0000256" key="2">
    <source>
        <dbReference type="ARBA" id="ARBA00023163"/>
    </source>
</evidence>
<dbReference type="InterPro" id="IPR018060">
    <property type="entry name" value="HTH_AraC"/>
</dbReference>
<dbReference type="Pfam" id="PF12833">
    <property type="entry name" value="HTH_18"/>
    <property type="match status" value="1"/>
</dbReference>
<keyword evidence="2" id="KW-0804">Transcription</keyword>
<protein>
    <submittedName>
        <fullName evidence="4">AraC-type DNA-binding protein</fullName>
    </submittedName>
</protein>
<dbReference type="Proteomes" id="UP000198935">
    <property type="component" value="Unassembled WGS sequence"/>
</dbReference>
<dbReference type="GO" id="GO:0043565">
    <property type="term" value="F:sequence-specific DNA binding"/>
    <property type="evidence" value="ECO:0007669"/>
    <property type="project" value="InterPro"/>
</dbReference>
<reference evidence="5" key="1">
    <citation type="submission" date="2016-10" db="EMBL/GenBank/DDBJ databases">
        <authorList>
            <person name="Varghese N."/>
            <person name="Submissions S."/>
        </authorList>
    </citation>
    <scope>NUCLEOTIDE SEQUENCE [LARGE SCALE GENOMIC DNA]</scope>
    <source>
        <strain evidence="5">SP</strain>
    </source>
</reference>
<dbReference type="InterPro" id="IPR009594">
    <property type="entry name" value="Tscrpt_reg_HTH_AraC_N"/>
</dbReference>
<proteinExistence type="predicted"/>
<organism evidence="4 5">
    <name type="scientific">Evansella caseinilytica</name>
    <dbReference type="NCBI Taxonomy" id="1503961"/>
    <lineage>
        <taxon>Bacteria</taxon>
        <taxon>Bacillati</taxon>
        <taxon>Bacillota</taxon>
        <taxon>Bacilli</taxon>
        <taxon>Bacillales</taxon>
        <taxon>Bacillaceae</taxon>
        <taxon>Evansella</taxon>
    </lineage>
</organism>
<dbReference type="PANTHER" id="PTHR43436">
    <property type="entry name" value="ARAC-FAMILY TRANSCRIPTIONAL REGULATOR"/>
    <property type="match status" value="1"/>
</dbReference>
<dbReference type="EMBL" id="FNPI01000016">
    <property type="protein sequence ID" value="SDZ53299.1"/>
    <property type="molecule type" value="Genomic_DNA"/>
</dbReference>
<dbReference type="OrthoDB" id="34150at2"/>
<dbReference type="STRING" id="1503961.SAMN05421736_11619"/>
<dbReference type="InterPro" id="IPR009057">
    <property type="entry name" value="Homeodomain-like_sf"/>
</dbReference>
<dbReference type="SUPFAM" id="SSF46689">
    <property type="entry name" value="Homeodomain-like"/>
    <property type="match status" value="2"/>
</dbReference>
<evidence type="ECO:0000313" key="5">
    <source>
        <dbReference type="Proteomes" id="UP000198935"/>
    </source>
</evidence>